<dbReference type="Proteomes" id="UP000198940">
    <property type="component" value="Unassembled WGS sequence"/>
</dbReference>
<evidence type="ECO:0000313" key="4">
    <source>
        <dbReference type="Proteomes" id="UP000184031"/>
    </source>
</evidence>
<keyword evidence="1" id="KW-1133">Transmembrane helix</keyword>
<feature type="transmembrane region" description="Helical" evidence="1">
    <location>
        <begin position="6"/>
        <end position="25"/>
    </location>
</feature>
<evidence type="ECO:0000313" key="2">
    <source>
        <dbReference type="EMBL" id="SFC40838.1"/>
    </source>
</evidence>
<evidence type="ECO:0000313" key="3">
    <source>
        <dbReference type="EMBL" id="SHL54163.1"/>
    </source>
</evidence>
<protein>
    <submittedName>
        <fullName evidence="3">Uncharacterized protein</fullName>
    </submittedName>
</protein>
<reference evidence="3 4" key="1">
    <citation type="submission" date="2016-11" db="EMBL/GenBank/DDBJ databases">
        <authorList>
            <person name="Varghese N."/>
            <person name="Submissions S."/>
        </authorList>
    </citation>
    <scope>NUCLEOTIDE SEQUENCE [LARGE SCALE GENOMIC DNA]</scope>
    <source>
        <strain evidence="3 4">CGMCC 1.12174</strain>
        <strain evidence="2 5">DSM 26351</strain>
    </source>
</reference>
<dbReference type="OrthoDB" id="1444837at2"/>
<evidence type="ECO:0000256" key="1">
    <source>
        <dbReference type="SAM" id="Phobius"/>
    </source>
</evidence>
<gene>
    <name evidence="2" type="ORF">SAMN04487891_110157</name>
    <name evidence="3" type="ORF">SAMN05216293_3719</name>
</gene>
<evidence type="ECO:0000313" key="5">
    <source>
        <dbReference type="Proteomes" id="UP000198940"/>
    </source>
</evidence>
<dbReference type="AlphaFoldDB" id="A0A1M7BGW6"/>
<name>A0A1M7BGW6_9FLAO</name>
<dbReference type="EMBL" id="FRAT01000011">
    <property type="protein sequence ID" value="SHL54163.1"/>
    <property type="molecule type" value="Genomic_DNA"/>
</dbReference>
<proteinExistence type="predicted"/>
<dbReference type="Proteomes" id="UP000184031">
    <property type="component" value="Unassembled WGS sequence"/>
</dbReference>
<sequence>MNLFWKITLGITAMYYIYVAWVLLVKKKRGTKKVKENNDYLYLNNKFVNNSQEEQADLETILSQVDEVENNSKLLEAFKNKGSSSEALNNSLTRTENEKFKIIRNRDVTDKTDPGPET</sequence>
<organism evidence="3 4">
    <name type="scientific">Flagellimonas taeanensis</name>
    <dbReference type="NCBI Taxonomy" id="1005926"/>
    <lineage>
        <taxon>Bacteria</taxon>
        <taxon>Pseudomonadati</taxon>
        <taxon>Bacteroidota</taxon>
        <taxon>Flavobacteriia</taxon>
        <taxon>Flavobacteriales</taxon>
        <taxon>Flavobacteriaceae</taxon>
        <taxon>Flagellimonas</taxon>
    </lineage>
</organism>
<keyword evidence="1" id="KW-0472">Membrane</keyword>
<keyword evidence="5" id="KW-1185">Reference proteome</keyword>
<keyword evidence="1" id="KW-0812">Transmembrane</keyword>
<comment type="caution">
    <text evidence="3">The sequence shown here is derived from an EMBL/GenBank/DDBJ whole genome shotgun (WGS) entry which is preliminary data.</text>
</comment>
<dbReference type="STRING" id="1055723.SAMN05216293_3719"/>
<dbReference type="EMBL" id="FOKU01000010">
    <property type="protein sequence ID" value="SFC40838.1"/>
    <property type="molecule type" value="Genomic_DNA"/>
</dbReference>
<accession>A0A1M7BGW6</accession>